<evidence type="ECO:0000259" key="1">
    <source>
        <dbReference type="Pfam" id="PF04466"/>
    </source>
</evidence>
<protein>
    <submittedName>
        <fullName evidence="3">Phage terminase, large subunit, PBSX family</fullName>
    </submittedName>
</protein>
<gene>
    <name evidence="3" type="ORF">NCTC12020_00838</name>
</gene>
<dbReference type="OrthoDB" id="9768556at2"/>
<dbReference type="Gene3D" id="3.30.420.280">
    <property type="match status" value="1"/>
</dbReference>
<dbReference type="InterPro" id="IPR035412">
    <property type="entry name" value="Terminase_L_N"/>
</dbReference>
<dbReference type="Pfam" id="PF04466">
    <property type="entry name" value="Terminase_3"/>
    <property type="match status" value="1"/>
</dbReference>
<dbReference type="AlphaFoldDB" id="A0A380NJL4"/>
<dbReference type="PANTHER" id="PTHR39184">
    <property type="match status" value="1"/>
</dbReference>
<dbReference type="Gene3D" id="3.40.50.300">
    <property type="entry name" value="P-loop containing nucleotide triphosphate hydrolases"/>
    <property type="match status" value="1"/>
</dbReference>
<dbReference type="InterPro" id="IPR052380">
    <property type="entry name" value="Viral_DNA_packaging_terminase"/>
</dbReference>
<feature type="domain" description="Phage terminase large subunit C-terminal" evidence="2">
    <location>
        <begin position="261"/>
        <end position="402"/>
    </location>
</feature>
<dbReference type="NCBIfam" id="TIGR01547">
    <property type="entry name" value="phage_term_2"/>
    <property type="match status" value="1"/>
</dbReference>
<dbReference type="EMBL" id="UHIO01000001">
    <property type="protein sequence ID" value="SUP42270.1"/>
    <property type="molecule type" value="Genomic_DNA"/>
</dbReference>
<dbReference type="RefSeq" id="WP_115310051.1">
    <property type="nucleotide sequence ID" value="NZ_UHIO01000001.1"/>
</dbReference>
<dbReference type="InterPro" id="IPR027417">
    <property type="entry name" value="P-loop_NTPase"/>
</dbReference>
<keyword evidence="4" id="KW-1185">Reference proteome</keyword>
<proteinExistence type="predicted"/>
<feature type="domain" description="Phage terminase large subunit N-terminal" evidence="1">
    <location>
        <begin position="30"/>
        <end position="228"/>
    </location>
</feature>
<dbReference type="InterPro" id="IPR035413">
    <property type="entry name" value="Terminase_L_C"/>
</dbReference>
<accession>A0A380NJL4</accession>
<evidence type="ECO:0000313" key="3">
    <source>
        <dbReference type="EMBL" id="SUP42270.1"/>
    </source>
</evidence>
<dbReference type="PANTHER" id="PTHR39184:SF1">
    <property type="entry name" value="PBSX PHAGE TERMINASE LARGE SUBUNIT"/>
    <property type="match status" value="1"/>
</dbReference>
<name>A0A380NJL4_9FIRM</name>
<sequence>MSRVNLSSIIATSFYKAHNDIRNHKYTHYWFKGGRGSTKSSFISIEIIKGLMSEANRHAVAFRRVKDTLTDSVYAQLIWAIETLGVSAYWDIKRTPLKLTYKPNGNTILFRGADDPLKSKSIKVAKGYIAYIWFEELAEFTNMDDINTILQSVMRGGEKFWCFYSYNPPESIRSWVNQESVVERPDKALYHSTYLEVPQDWLGEAFVIEAEIMKALRPLKYEWQYLGKPTGTGGEIFTNVEALHMDDKMIEQFDHRRYGLDWGWSIDPLAYVEFNYDAKKKVIHIYHEKVGLKISNDAIARYILSRNIDGVVKADNAEGKSITDLASQGVRIQGCVKGKGSVARTMRMLVDDINTIYIDPNRCPNAYREFTGYELEKDRHGNFKSEFPDKDNHTIDAVRYALGESGIVAKRVNY</sequence>
<reference evidence="3 4" key="1">
    <citation type="submission" date="2018-06" db="EMBL/GenBank/DDBJ databases">
        <authorList>
            <consortium name="Pathogen Informatics"/>
            <person name="Doyle S."/>
        </authorList>
    </citation>
    <scope>NUCLEOTIDE SEQUENCE [LARGE SCALE GENOMIC DNA]</scope>
    <source>
        <strain evidence="3 4">NCTC12020</strain>
    </source>
</reference>
<evidence type="ECO:0000259" key="2">
    <source>
        <dbReference type="Pfam" id="PF17288"/>
    </source>
</evidence>
<organism evidence="3 4">
    <name type="scientific">Veillonella criceti</name>
    <dbReference type="NCBI Taxonomy" id="103891"/>
    <lineage>
        <taxon>Bacteria</taxon>
        <taxon>Bacillati</taxon>
        <taxon>Bacillota</taxon>
        <taxon>Negativicutes</taxon>
        <taxon>Veillonellales</taxon>
        <taxon>Veillonellaceae</taxon>
        <taxon>Veillonella</taxon>
    </lineage>
</organism>
<dbReference type="InterPro" id="IPR006437">
    <property type="entry name" value="Phage_terminase_lsu"/>
</dbReference>
<evidence type="ECO:0000313" key="4">
    <source>
        <dbReference type="Proteomes" id="UP000255367"/>
    </source>
</evidence>
<dbReference type="Pfam" id="PF17288">
    <property type="entry name" value="Terminase_3C"/>
    <property type="match status" value="1"/>
</dbReference>
<dbReference type="Proteomes" id="UP000255367">
    <property type="component" value="Unassembled WGS sequence"/>
</dbReference>